<proteinExistence type="predicted"/>
<organism evidence="2 3">
    <name type="scientific">Armillaria luteobubalina</name>
    <dbReference type="NCBI Taxonomy" id="153913"/>
    <lineage>
        <taxon>Eukaryota</taxon>
        <taxon>Fungi</taxon>
        <taxon>Dikarya</taxon>
        <taxon>Basidiomycota</taxon>
        <taxon>Agaricomycotina</taxon>
        <taxon>Agaricomycetes</taxon>
        <taxon>Agaricomycetidae</taxon>
        <taxon>Agaricales</taxon>
        <taxon>Marasmiineae</taxon>
        <taxon>Physalacriaceae</taxon>
        <taxon>Armillaria</taxon>
    </lineage>
</organism>
<dbReference type="Proteomes" id="UP001175228">
    <property type="component" value="Unassembled WGS sequence"/>
</dbReference>
<feature type="compositionally biased region" description="Low complexity" evidence="1">
    <location>
        <begin position="553"/>
        <end position="567"/>
    </location>
</feature>
<feature type="region of interest" description="Disordered" evidence="1">
    <location>
        <begin position="542"/>
        <end position="567"/>
    </location>
</feature>
<protein>
    <submittedName>
        <fullName evidence="2">Uncharacterized protein</fullName>
    </submittedName>
</protein>
<comment type="caution">
    <text evidence="2">The sequence shown here is derived from an EMBL/GenBank/DDBJ whole genome shotgun (WGS) entry which is preliminary data.</text>
</comment>
<reference evidence="2" key="1">
    <citation type="submission" date="2023-06" db="EMBL/GenBank/DDBJ databases">
        <authorList>
            <consortium name="Lawrence Berkeley National Laboratory"/>
            <person name="Ahrendt S."/>
            <person name="Sahu N."/>
            <person name="Indic B."/>
            <person name="Wong-Bajracharya J."/>
            <person name="Merenyi Z."/>
            <person name="Ke H.-M."/>
            <person name="Monk M."/>
            <person name="Kocsube S."/>
            <person name="Drula E."/>
            <person name="Lipzen A."/>
            <person name="Balint B."/>
            <person name="Henrissat B."/>
            <person name="Andreopoulos B."/>
            <person name="Martin F.M."/>
            <person name="Harder C.B."/>
            <person name="Rigling D."/>
            <person name="Ford K.L."/>
            <person name="Foster G.D."/>
            <person name="Pangilinan J."/>
            <person name="Papanicolaou A."/>
            <person name="Barry K."/>
            <person name="LaButti K."/>
            <person name="Viragh M."/>
            <person name="Koriabine M."/>
            <person name="Yan M."/>
            <person name="Riley R."/>
            <person name="Champramary S."/>
            <person name="Plett K.L."/>
            <person name="Tsai I.J."/>
            <person name="Slot J."/>
            <person name="Sipos G."/>
            <person name="Plett J."/>
            <person name="Nagy L.G."/>
            <person name="Grigoriev I.V."/>
        </authorList>
    </citation>
    <scope>NUCLEOTIDE SEQUENCE</scope>
    <source>
        <strain evidence="2">HWK02</strain>
    </source>
</reference>
<feature type="region of interest" description="Disordered" evidence="1">
    <location>
        <begin position="176"/>
        <end position="204"/>
    </location>
</feature>
<evidence type="ECO:0000313" key="2">
    <source>
        <dbReference type="EMBL" id="KAK0506568.1"/>
    </source>
</evidence>
<accession>A0AA39QP61</accession>
<dbReference type="AlphaFoldDB" id="A0AA39QP61"/>
<dbReference type="EMBL" id="JAUEPU010000001">
    <property type="protein sequence ID" value="KAK0506568.1"/>
    <property type="molecule type" value="Genomic_DNA"/>
</dbReference>
<gene>
    <name evidence="2" type="ORF">EDD18DRAFT_1342958</name>
</gene>
<name>A0AA39QP61_9AGAR</name>
<sequence length="742" mass="82072">MSPPSLLGHLIGRVVHSSAGGLVIQQKAEAMFPPSVGMTVMSPRSLLGHLVGGVIRSSYPLLLSAVWAAPSRLLVFPFCLGEWLSTSGAGISTLLEILRVNGDGTHQCTPVYSTLRHTDGWDPSGVVFGNGRSFKRTDPSRASLHLRMPVLPLGESSTVTARGHVMSITARYQTMDMGSVPSSDPEESEYEYQMSEEPQSDHIEDDANHDAFMDIDSMPSTPSRGDADTDDRELQVLAFAQGPSELTVLTVAVVAAFGWRGHDGPEYELSSNDTIDLQGLFRALQGNHPPRTVQTPPPRLEPVPVVLVDPPVLARLLTDQDTPMGASTDIYEPLPVDPDWSPNPPPDNQEFLHEEEHMDDERLGDHESLPGDGDQTSYVEYNLFVSHQFIDGQVGVHVERNMILPVLDPFNPRISFKSLLHACKDRANPTGRLVDHLLTLDRSYYVATNTTPMMLTHIQGDLSAQMTHREIGRLDHILDTTVGEERMGPCLSCEEKDVIDIGASRRLPCFVVYLVPSLWNVSSPSDRGTLPGTSVDVQVEEAMQPNDTESRRPTTVTRPPTTPVAPTEPAQWVEWDLAYSGMIDLLAELDCRPWNMAFKRFAAVQAAIAISRSVGVLCISRGFNQSLKPVQEWMLVRLRSKGIALMAIGIGTFQNWVSSLRTDLEAIFQDLTERKTRGELSSEETILHNTIKVWYTFPWPDTIEGSYEPTTEDMLVLSSTLSYEGAGLLLQGQRRLLRRRIT</sequence>
<feature type="region of interest" description="Disordered" evidence="1">
    <location>
        <begin position="320"/>
        <end position="351"/>
    </location>
</feature>
<keyword evidence="3" id="KW-1185">Reference proteome</keyword>
<evidence type="ECO:0000256" key="1">
    <source>
        <dbReference type="SAM" id="MobiDB-lite"/>
    </source>
</evidence>
<evidence type="ECO:0000313" key="3">
    <source>
        <dbReference type="Proteomes" id="UP001175228"/>
    </source>
</evidence>